<comment type="subcellular location">
    <subcellularLocation>
        <location evidence="1">Cell envelope</location>
    </subcellularLocation>
</comment>
<keyword evidence="4" id="KW-0732">Signal</keyword>
<dbReference type="GO" id="GO:1904680">
    <property type="term" value="F:peptide transmembrane transporter activity"/>
    <property type="evidence" value="ECO:0007669"/>
    <property type="project" value="TreeGrafter"/>
</dbReference>
<reference evidence="6" key="1">
    <citation type="submission" date="2018-05" db="EMBL/GenBank/DDBJ databases">
        <authorList>
            <person name="Lanie J.A."/>
            <person name="Ng W.-L."/>
            <person name="Kazmierczak K.M."/>
            <person name="Andrzejewski T.M."/>
            <person name="Davidsen T.M."/>
            <person name="Wayne K.J."/>
            <person name="Tettelin H."/>
            <person name="Glass J.I."/>
            <person name="Rusch D."/>
            <person name="Podicherti R."/>
            <person name="Tsui H.-C.T."/>
            <person name="Winkler M.E."/>
        </authorList>
    </citation>
    <scope>NUCLEOTIDE SEQUENCE</scope>
</reference>
<evidence type="ECO:0000256" key="1">
    <source>
        <dbReference type="ARBA" id="ARBA00004196"/>
    </source>
</evidence>
<feature type="domain" description="Solute-binding protein family 5" evidence="5">
    <location>
        <begin position="2"/>
        <end position="251"/>
    </location>
</feature>
<proteinExistence type="inferred from homology"/>
<evidence type="ECO:0000259" key="5">
    <source>
        <dbReference type="Pfam" id="PF00496"/>
    </source>
</evidence>
<evidence type="ECO:0000313" key="6">
    <source>
        <dbReference type="EMBL" id="SVE04982.1"/>
    </source>
</evidence>
<dbReference type="PANTHER" id="PTHR30290:SF10">
    <property type="entry name" value="PERIPLASMIC OLIGOPEPTIDE-BINDING PROTEIN-RELATED"/>
    <property type="match status" value="1"/>
</dbReference>
<evidence type="ECO:0000256" key="3">
    <source>
        <dbReference type="ARBA" id="ARBA00022448"/>
    </source>
</evidence>
<dbReference type="GO" id="GO:0015833">
    <property type="term" value="P:peptide transport"/>
    <property type="evidence" value="ECO:0007669"/>
    <property type="project" value="TreeGrafter"/>
</dbReference>
<name>A0A383AB93_9ZZZZ</name>
<evidence type="ECO:0000256" key="2">
    <source>
        <dbReference type="ARBA" id="ARBA00005695"/>
    </source>
</evidence>
<dbReference type="AlphaFoldDB" id="A0A383AB93"/>
<dbReference type="Gene3D" id="3.10.105.10">
    <property type="entry name" value="Dipeptide-binding Protein, Domain 3"/>
    <property type="match status" value="1"/>
</dbReference>
<dbReference type="InterPro" id="IPR000914">
    <property type="entry name" value="SBP_5_dom"/>
</dbReference>
<feature type="non-terminal residue" evidence="6">
    <location>
        <position position="1"/>
    </location>
</feature>
<evidence type="ECO:0000256" key="4">
    <source>
        <dbReference type="ARBA" id="ARBA00022729"/>
    </source>
</evidence>
<dbReference type="GO" id="GO:0030313">
    <property type="term" value="C:cell envelope"/>
    <property type="evidence" value="ECO:0007669"/>
    <property type="project" value="UniProtKB-SubCell"/>
</dbReference>
<dbReference type="InterPro" id="IPR039424">
    <property type="entry name" value="SBP_5"/>
</dbReference>
<dbReference type="SUPFAM" id="SSF53850">
    <property type="entry name" value="Periplasmic binding protein-like II"/>
    <property type="match status" value="1"/>
</dbReference>
<sequence length="252" mass="27569">EMEVIDDHTICFGLSEPRNLPSIVSSFYGLYIANPNLADKPEGWYEEGNDSGTGPYYVESYEPQRVVLSQYKDYWGGWEEGQFTTVVFESVADAAVREQMIRSGEADIIAKLPFENHAALEATGDVKVITSNASVGGFNLFNLFQLDLAPLDDVRVRQAISYAFPFGDVQASSFSGLSRIAGSIVPGSFLPPGDLSTYSYDLEKAQSLLEAAGVEEGTEIKLALRVGDEEVKQISLLWQAELAKIGIDMTVT</sequence>
<feature type="non-terminal residue" evidence="6">
    <location>
        <position position="252"/>
    </location>
</feature>
<organism evidence="6">
    <name type="scientific">marine metagenome</name>
    <dbReference type="NCBI Taxonomy" id="408172"/>
    <lineage>
        <taxon>unclassified sequences</taxon>
        <taxon>metagenomes</taxon>
        <taxon>ecological metagenomes</taxon>
    </lineage>
</organism>
<dbReference type="EMBL" id="UINC01190700">
    <property type="protein sequence ID" value="SVE04982.1"/>
    <property type="molecule type" value="Genomic_DNA"/>
</dbReference>
<accession>A0A383AB93</accession>
<dbReference type="Pfam" id="PF00496">
    <property type="entry name" value="SBP_bac_5"/>
    <property type="match status" value="1"/>
</dbReference>
<dbReference type="Gene3D" id="3.40.190.10">
    <property type="entry name" value="Periplasmic binding protein-like II"/>
    <property type="match status" value="1"/>
</dbReference>
<dbReference type="PANTHER" id="PTHR30290">
    <property type="entry name" value="PERIPLASMIC BINDING COMPONENT OF ABC TRANSPORTER"/>
    <property type="match status" value="1"/>
</dbReference>
<keyword evidence="3" id="KW-0813">Transport</keyword>
<protein>
    <recommendedName>
        <fullName evidence="5">Solute-binding protein family 5 domain-containing protein</fullName>
    </recommendedName>
</protein>
<gene>
    <name evidence="6" type="ORF">METZ01_LOCUS457836</name>
</gene>
<comment type="similarity">
    <text evidence="2">Belongs to the bacterial solute-binding protein 5 family.</text>
</comment>